<keyword evidence="1" id="KW-1133">Transmembrane helix</keyword>
<name>A0A9N9KID0_9GLOM</name>
<keyword evidence="1" id="KW-0812">Transmembrane</keyword>
<sequence length="73" mass="8176">EVVEGKVAEVWFKFGSEIGFSVFWLILGSSWFVLESDIIMLLLSIVEEFDRIWFVSSGSVVSDALTVFLVIVG</sequence>
<proteinExistence type="predicted"/>
<dbReference type="Proteomes" id="UP000789759">
    <property type="component" value="Unassembled WGS sequence"/>
</dbReference>
<feature type="transmembrane region" description="Helical" evidence="1">
    <location>
        <begin position="22"/>
        <end position="46"/>
    </location>
</feature>
<feature type="non-terminal residue" evidence="2">
    <location>
        <position position="73"/>
    </location>
</feature>
<keyword evidence="3" id="KW-1185">Reference proteome</keyword>
<evidence type="ECO:0000313" key="3">
    <source>
        <dbReference type="Proteomes" id="UP000789759"/>
    </source>
</evidence>
<evidence type="ECO:0000313" key="2">
    <source>
        <dbReference type="EMBL" id="CAG8837336.1"/>
    </source>
</evidence>
<comment type="caution">
    <text evidence="2">The sequence shown here is derived from an EMBL/GenBank/DDBJ whole genome shotgun (WGS) entry which is preliminary data.</text>
</comment>
<dbReference type="AlphaFoldDB" id="A0A9N9KID0"/>
<evidence type="ECO:0000256" key="1">
    <source>
        <dbReference type="SAM" id="Phobius"/>
    </source>
</evidence>
<keyword evidence="1" id="KW-0472">Membrane</keyword>
<accession>A0A9N9KID0</accession>
<gene>
    <name evidence="2" type="ORF">CPELLU_LOCUS21543</name>
</gene>
<reference evidence="2" key="1">
    <citation type="submission" date="2021-06" db="EMBL/GenBank/DDBJ databases">
        <authorList>
            <person name="Kallberg Y."/>
            <person name="Tangrot J."/>
            <person name="Rosling A."/>
        </authorList>
    </citation>
    <scope>NUCLEOTIDE SEQUENCE</scope>
    <source>
        <strain evidence="2">FL966</strain>
    </source>
</reference>
<feature type="transmembrane region" description="Helical" evidence="1">
    <location>
        <begin position="52"/>
        <end position="72"/>
    </location>
</feature>
<protein>
    <submittedName>
        <fullName evidence="2">7621_t:CDS:1</fullName>
    </submittedName>
</protein>
<organism evidence="2 3">
    <name type="scientific">Cetraspora pellucida</name>
    <dbReference type="NCBI Taxonomy" id="1433469"/>
    <lineage>
        <taxon>Eukaryota</taxon>
        <taxon>Fungi</taxon>
        <taxon>Fungi incertae sedis</taxon>
        <taxon>Mucoromycota</taxon>
        <taxon>Glomeromycotina</taxon>
        <taxon>Glomeromycetes</taxon>
        <taxon>Diversisporales</taxon>
        <taxon>Gigasporaceae</taxon>
        <taxon>Cetraspora</taxon>
    </lineage>
</organism>
<feature type="non-terminal residue" evidence="2">
    <location>
        <position position="1"/>
    </location>
</feature>
<dbReference type="EMBL" id="CAJVQA010081145">
    <property type="protein sequence ID" value="CAG8837336.1"/>
    <property type="molecule type" value="Genomic_DNA"/>
</dbReference>